<evidence type="ECO:0000313" key="1">
    <source>
        <dbReference type="EMBL" id="KAH8008359.1"/>
    </source>
</evidence>
<accession>A0ACB8FSN0</accession>
<comment type="caution">
    <text evidence="1">The sequence shown here is derived from an EMBL/GenBank/DDBJ whole genome shotgun (WGS) entry which is preliminary data.</text>
</comment>
<dbReference type="EMBL" id="CM037619">
    <property type="protein sequence ID" value="KAH8008359.1"/>
    <property type="molecule type" value="Genomic_DNA"/>
</dbReference>
<evidence type="ECO:0000313" key="2">
    <source>
        <dbReference type="Proteomes" id="UP000827872"/>
    </source>
</evidence>
<sequence>MEFFCHFSVPTAAVSNVNISGPFTAVEYRTVQLNCTSLGGNVSYFWFKDNQLVEAGDCVVLSDKNETLMFTHINRNDTANYVCQGVNRFSSQFSEAHRLEVFYGPDRPVIKPQESVYNEGSNLSLSCLADSNPSANYAWWFNDELLEDQYGSQLLILDLLKSSAGNYTCNATNNHTGYSNASSLEISILAAVSDVTITGPSTPVEYHTVQLNCTSLGGHVSYYWFKDDQLVEAGDRVSLSDKNKTLTFTSSNRNDTGSYVCQAVNDFSSESSEPYWLDILYGPDRPVIEPQESVYNEGSTVNLSCLADSNPSANYAWWFNDELLEDQSGSQLLVLDLLESNAGNYTCRATNDHTGYSNASSLEISIVAAVSNVNVSGPSTAVEDHTVQLNCTSLGGHVSYYWFKDNQLVEAGGRVSLSDKNETLTFTPSNRNDAASYVCRGVNDFSSQYSAPYRLTIFSLVKTFHGGSSSIEHVEVQELADGPDSPLIEPQESVYNEGSSLSLSCFADSNPPANYSWWFNDQQQEDQYGSLFLIPQLLKSNAGNYTCKATNDRTAYSSSSSLEISILAAVSNVTITGPSTPVEYHTVQLNCTSLGGHVSYYWFKGDQLVEAGDRVSLSDKNETLIFTSSNRNDTGNYTCQGVNDFSFQSSEPYWLDIFYGPDSPLIEPQKTIYNEGSTLNLSCFADSNPSANYAWWFNDEPLEDQYGSQLLILDLLESNAGNYTCRAINDHTAYSNTSSLEISILAAVSNVTISGPSTPVEYHTVQLTCTSLGSHVFYSWLKGNQLVEPGDRVFLSDQNKTLTFTPSSRNDTANYVCQAVNDFSSESSEPYRLDIFYGPDRPVIEPQESVYNEGSTLNLSCLADSNPSANYAWWFNDELLEDQYGSQLLIPDLLESNAGNYTCNATNDHTSYSNTSSLEISIVAAVSNVIISGPSTPVEYHTVQLTCTSLGGHVFYSWLKGNQLVEPGDRVFLSDQNKTLTFTPSSRNDTANYVCQAVNDFSSESSEPFWLDILYGPDRPVIEPQESVYNEGSTLNFSCLADSNPSANYSWWFNDELLEDQSGSQLLILDLLESNAGNYTCRATNNHTGYSNASSLEISILERVSNVSITSHPAKVIENELTVLTCSSVGTNVSYVWSKGGQTLESAGHISVNYSSLTFNPTWRNDTGSYTCYGHNSFSNSSATYPLKVFYGPAVPIISPQQYDYAEGSAFTLHCRADSLPPPEYTWSFNGSEFPEKSPQLSIPSLSFDMAGNYTCSAFNSETNLSSSSTLKIRVLEKVFNVSIQGPSETTENDSVNLTCSSRGSEVSYTWFKENQTLEDGGHILLWGPNHEMLTLNPVQRSDAGSYTCRGNNSVSDDTSDPFPLDVFYGPDDPIITPQEHNYLQGKDLNLRCQADSKPVAQYTWFFNEMEEIGNGSQLLIPGLSFNNSGNYTCNATNIKTGTSRATVWEIRVLGSY</sequence>
<keyword evidence="2" id="KW-1185">Reference proteome</keyword>
<proteinExistence type="predicted"/>
<dbReference type="Proteomes" id="UP000827872">
    <property type="component" value="Linkage Group LG06"/>
</dbReference>
<organism evidence="1 2">
    <name type="scientific">Sphaerodactylus townsendi</name>
    <dbReference type="NCBI Taxonomy" id="933632"/>
    <lineage>
        <taxon>Eukaryota</taxon>
        <taxon>Metazoa</taxon>
        <taxon>Chordata</taxon>
        <taxon>Craniata</taxon>
        <taxon>Vertebrata</taxon>
        <taxon>Euteleostomi</taxon>
        <taxon>Lepidosauria</taxon>
        <taxon>Squamata</taxon>
        <taxon>Bifurcata</taxon>
        <taxon>Gekkota</taxon>
        <taxon>Sphaerodactylidae</taxon>
        <taxon>Sphaerodactylus</taxon>
    </lineage>
</organism>
<reference evidence="1" key="1">
    <citation type="submission" date="2021-08" db="EMBL/GenBank/DDBJ databases">
        <title>The first chromosome-level gecko genome reveals the dynamic sex chromosomes of Neotropical dwarf geckos (Sphaerodactylidae: Sphaerodactylus).</title>
        <authorList>
            <person name="Pinto B.J."/>
            <person name="Keating S.E."/>
            <person name="Gamble T."/>
        </authorList>
    </citation>
    <scope>NUCLEOTIDE SEQUENCE</scope>
    <source>
        <strain evidence="1">TG3544</strain>
    </source>
</reference>
<name>A0ACB8FSN0_9SAUR</name>
<protein>
    <submittedName>
        <fullName evidence="1">Uncharacterized protein</fullName>
    </submittedName>
</protein>
<gene>
    <name evidence="1" type="ORF">K3G42_029266</name>
</gene>